<dbReference type="Proteomes" id="UP001214094">
    <property type="component" value="Plasmid unnamedB"/>
</dbReference>
<dbReference type="Pfam" id="PF13510">
    <property type="entry name" value="Fer2_4"/>
    <property type="match status" value="1"/>
</dbReference>
<evidence type="ECO:0000313" key="2">
    <source>
        <dbReference type="EMBL" id="WFP95389.1"/>
    </source>
</evidence>
<gene>
    <name evidence="2" type="ORF">P4B07_30640</name>
</gene>
<name>A0ABY8HTC7_ENSAD</name>
<protein>
    <submittedName>
        <fullName evidence="2">(2Fe-2S)-binding protein</fullName>
    </submittedName>
</protein>
<keyword evidence="1" id="KW-0560">Oxidoreductase</keyword>
<keyword evidence="3" id="KW-1185">Reference proteome</keyword>
<reference evidence="2 3" key="1">
    <citation type="submission" date="2023-03" db="EMBL/GenBank/DDBJ databases">
        <title>Comparative genome and transcriptome analysis combination mining strategies for increasing vitamin B12 production of Ensifer adhaerens strain.</title>
        <authorList>
            <person name="Yongheng L."/>
        </authorList>
    </citation>
    <scope>NUCLEOTIDE SEQUENCE [LARGE SCALE GENOMIC DNA]</scope>
    <source>
        <strain evidence="2 3">Casida A-T305</strain>
        <plasmid evidence="2 3">unnamedB</plasmid>
    </source>
</reference>
<dbReference type="Gene3D" id="3.10.20.440">
    <property type="entry name" value="2Fe-2S iron-sulphur cluster binding domain, sarcosine oxidase, alpha subunit, N-terminal domain"/>
    <property type="match status" value="1"/>
</dbReference>
<keyword evidence="2" id="KW-0614">Plasmid</keyword>
<geneLocation type="plasmid" evidence="2 3">
    <name>unnamedB</name>
</geneLocation>
<organism evidence="2 3">
    <name type="scientific">Ensifer adhaerens</name>
    <name type="common">Sinorhizobium morelense</name>
    <dbReference type="NCBI Taxonomy" id="106592"/>
    <lineage>
        <taxon>Bacteria</taxon>
        <taxon>Pseudomonadati</taxon>
        <taxon>Pseudomonadota</taxon>
        <taxon>Alphaproteobacteria</taxon>
        <taxon>Hyphomicrobiales</taxon>
        <taxon>Rhizobiaceae</taxon>
        <taxon>Sinorhizobium/Ensifer group</taxon>
        <taxon>Ensifer</taxon>
    </lineage>
</organism>
<dbReference type="InterPro" id="IPR042204">
    <property type="entry name" value="2Fe-2S-bd_N"/>
</dbReference>
<dbReference type="SUPFAM" id="SSF54292">
    <property type="entry name" value="2Fe-2S ferredoxin-like"/>
    <property type="match status" value="1"/>
</dbReference>
<sequence length="104" mass="11212">MSMNPLLRRRYRLDETPVPFTLNGTAQTGRRGDTVLTAILSVSGHLRQSEFTGEKRAGFCLIGACQDCYVMTAQGSRVRACSTALLAGMAFITDLGAVSETAHD</sequence>
<dbReference type="InterPro" id="IPR036010">
    <property type="entry name" value="2Fe-2S_ferredoxin-like_sf"/>
</dbReference>
<evidence type="ECO:0000313" key="3">
    <source>
        <dbReference type="Proteomes" id="UP001214094"/>
    </source>
</evidence>
<accession>A0ABY8HTC7</accession>
<evidence type="ECO:0000256" key="1">
    <source>
        <dbReference type="ARBA" id="ARBA00023002"/>
    </source>
</evidence>
<dbReference type="EMBL" id="CP121310">
    <property type="protein sequence ID" value="WFP95389.1"/>
    <property type="molecule type" value="Genomic_DNA"/>
</dbReference>
<proteinExistence type="predicted"/>